<organism evidence="1 2">
    <name type="scientific">Shewanella glacialipiscicola</name>
    <dbReference type="NCBI Taxonomy" id="614069"/>
    <lineage>
        <taxon>Bacteria</taxon>
        <taxon>Pseudomonadati</taxon>
        <taxon>Pseudomonadota</taxon>
        <taxon>Gammaproteobacteria</taxon>
        <taxon>Alteromonadales</taxon>
        <taxon>Shewanellaceae</taxon>
        <taxon>Shewanella</taxon>
    </lineage>
</organism>
<comment type="caution">
    <text evidence="1">The sequence shown here is derived from an EMBL/GenBank/DDBJ whole genome shotgun (WGS) entry which is preliminary data.</text>
</comment>
<dbReference type="EMBL" id="BSUY01000001">
    <property type="protein sequence ID" value="GMA81401.1"/>
    <property type="molecule type" value="Genomic_DNA"/>
</dbReference>
<keyword evidence="2" id="KW-1185">Reference proteome</keyword>
<name>A0ABQ6IZS9_9GAMM</name>
<dbReference type="Proteomes" id="UP001157046">
    <property type="component" value="Unassembled WGS sequence"/>
</dbReference>
<protein>
    <submittedName>
        <fullName evidence="1">Uncharacterized protein</fullName>
    </submittedName>
</protein>
<gene>
    <name evidence="1" type="ORF">GCM10025855_09340</name>
</gene>
<evidence type="ECO:0000313" key="2">
    <source>
        <dbReference type="Proteomes" id="UP001157046"/>
    </source>
</evidence>
<reference evidence="2" key="1">
    <citation type="journal article" date="2019" name="Int. J. Syst. Evol. Microbiol.">
        <title>The Global Catalogue of Microorganisms (GCM) 10K type strain sequencing project: providing services to taxonomists for standard genome sequencing and annotation.</title>
        <authorList>
            <consortium name="The Broad Institute Genomics Platform"/>
            <consortium name="The Broad Institute Genome Sequencing Center for Infectious Disease"/>
            <person name="Wu L."/>
            <person name="Ma J."/>
        </authorList>
    </citation>
    <scope>NUCLEOTIDE SEQUENCE [LARGE SCALE GENOMIC DNA]</scope>
    <source>
        <strain evidence="2">NBRC 102030</strain>
    </source>
</reference>
<sequence length="194" mass="22488">MGRFEHLVQSEYAKNFLAQYGYQSSKLSDYLNREHFLNKFNIEKKQNIICYNPKKGSEVTQRLINQNLSLSFIPIQNMTAEQVAELLARSKIYIDFGHHPGKDRIPREAAMAGCIVITGVKGSAGNDVDIPVPRKYKHNEDNPSFFADVSRTIQVSLINYELAIHDFDDYRVLIELEQHKFNEEIDEFIKIINY</sequence>
<proteinExistence type="predicted"/>
<accession>A0ABQ6IZS9</accession>
<evidence type="ECO:0000313" key="1">
    <source>
        <dbReference type="EMBL" id="GMA81401.1"/>
    </source>
</evidence>
<dbReference type="RefSeq" id="WP_284306391.1">
    <property type="nucleotide sequence ID" value="NZ_BSUY01000001.1"/>
</dbReference>